<sequence length="291" mass="33149">MKPTDLQTQFDFDKEAREQAERVKHTKLEKDYSYFDSCRETMAEIEKTNRAAFFYTCFACFIIAFTAMFKQRFQIFSSLGYALGEPDSFAVIFCGGAMQIFLAILVVIVGYLAWANFHKLNIALFALYAAMCLLGVYHVDLPSMGLGLLGAAMYIRAMLTLPEEERLSKLEGYPYFNERLELSKQDFDKEPLHPDSPDKDRYYMDSLTRRTLEGKEEERRVIPKKETAPASLPEQPLQPLEEVLSDKPVYTAHTQKLPELNELTLGDTPTSQAAPEKSGKGAKHGKRKKHS</sequence>
<dbReference type="BioCyc" id="RCHA213810:RUM_RS05825-MONOMER"/>
<keyword evidence="2" id="KW-1133">Transmembrane helix</keyword>
<feature type="transmembrane region" description="Helical" evidence="2">
    <location>
        <begin position="89"/>
        <end position="113"/>
    </location>
</feature>
<feature type="compositionally biased region" description="Basic residues" evidence="1">
    <location>
        <begin position="280"/>
        <end position="291"/>
    </location>
</feature>
<evidence type="ECO:0000256" key="2">
    <source>
        <dbReference type="SAM" id="Phobius"/>
    </source>
</evidence>
<reference evidence="3" key="1">
    <citation type="submission" date="2010-03" db="EMBL/GenBank/DDBJ databases">
        <title>The genome sequence of Ruminococcus sp. 18P13.</title>
        <authorList>
            <consortium name="metaHIT consortium -- http://www.metahit.eu/"/>
            <person name="Pajon A."/>
            <person name="Turner K."/>
            <person name="Parkhill J."/>
            <person name="Bernalier A."/>
        </authorList>
    </citation>
    <scope>NUCLEOTIDE SEQUENCE [LARGE SCALE GENOMIC DNA]</scope>
    <source>
        <strain evidence="3">Type strain: 18P13</strain>
    </source>
</reference>
<organism evidence="3 4">
    <name type="scientific">Ruminococcus champanellensis (strain DSM 18848 / JCM 17042 / KCTC 15320 / 18P13)</name>
    <dbReference type="NCBI Taxonomy" id="213810"/>
    <lineage>
        <taxon>Bacteria</taxon>
        <taxon>Bacillati</taxon>
        <taxon>Bacillota</taxon>
        <taxon>Clostridia</taxon>
        <taxon>Eubacteriales</taxon>
        <taxon>Oscillospiraceae</taxon>
        <taxon>Ruminococcus</taxon>
    </lineage>
</organism>
<gene>
    <name evidence="3" type="ordered locus">RUM_12110</name>
</gene>
<proteinExistence type="predicted"/>
<accession>D4LCK2</accession>
<feature type="transmembrane region" description="Helical" evidence="2">
    <location>
        <begin position="120"/>
        <end position="138"/>
    </location>
</feature>
<evidence type="ECO:0000313" key="3">
    <source>
        <dbReference type="EMBL" id="CBL17347.1"/>
    </source>
</evidence>
<evidence type="ECO:0000256" key="1">
    <source>
        <dbReference type="SAM" id="MobiDB-lite"/>
    </source>
</evidence>
<dbReference type="KEGG" id="rch:RUM_12110"/>
<dbReference type="PATRIC" id="fig|213810.4.peg.1107"/>
<dbReference type="GeneID" id="83155947"/>
<dbReference type="STRING" id="213810.RUM_12110"/>
<dbReference type="HOGENOM" id="CLU_956090_0_0_9"/>
<keyword evidence="2" id="KW-0472">Membrane</keyword>
<reference evidence="3" key="2">
    <citation type="submission" date="2010-03" db="EMBL/GenBank/DDBJ databases">
        <authorList>
            <person name="Pajon A."/>
        </authorList>
    </citation>
    <scope>NUCLEOTIDE SEQUENCE</scope>
    <source>
        <strain evidence="3">Type strain: 18P13</strain>
    </source>
</reference>
<keyword evidence="4" id="KW-1185">Reference proteome</keyword>
<dbReference type="EMBL" id="FP929052">
    <property type="protein sequence ID" value="CBL17347.1"/>
    <property type="molecule type" value="Genomic_DNA"/>
</dbReference>
<feature type="region of interest" description="Disordered" evidence="1">
    <location>
        <begin position="213"/>
        <end position="291"/>
    </location>
</feature>
<dbReference type="AlphaFoldDB" id="D4LCK2"/>
<feature type="compositionally biased region" description="Basic and acidic residues" evidence="1">
    <location>
        <begin position="213"/>
        <end position="227"/>
    </location>
</feature>
<feature type="transmembrane region" description="Helical" evidence="2">
    <location>
        <begin position="52"/>
        <end position="69"/>
    </location>
</feature>
<keyword evidence="2" id="KW-0812">Transmembrane</keyword>
<evidence type="ECO:0000313" key="4">
    <source>
        <dbReference type="Proteomes" id="UP000007054"/>
    </source>
</evidence>
<name>D4LCK2_RUMC1</name>
<dbReference type="RefSeq" id="WP_015558254.1">
    <property type="nucleotide sequence ID" value="NC_021039.1"/>
</dbReference>
<dbReference type="Proteomes" id="UP000007054">
    <property type="component" value="Chromosome"/>
</dbReference>
<protein>
    <submittedName>
        <fullName evidence="3">Uncharacterized protein</fullName>
    </submittedName>
</protein>